<evidence type="ECO:0000256" key="9">
    <source>
        <dbReference type="SAM" id="Phobius"/>
    </source>
</evidence>
<dbReference type="Gene3D" id="1.10.3860.10">
    <property type="entry name" value="Sodium:dicarboxylate symporter"/>
    <property type="match status" value="1"/>
</dbReference>
<evidence type="ECO:0000256" key="5">
    <source>
        <dbReference type="ARBA" id="ARBA00022692"/>
    </source>
</evidence>
<evidence type="ECO:0000256" key="1">
    <source>
        <dbReference type="ARBA" id="ARBA00004141"/>
    </source>
</evidence>
<organism evidence="10 11">
    <name type="scientific">Geochorda subterranea</name>
    <dbReference type="NCBI Taxonomy" id="3109564"/>
    <lineage>
        <taxon>Bacteria</taxon>
        <taxon>Bacillati</taxon>
        <taxon>Bacillota</taxon>
        <taxon>Limnochordia</taxon>
        <taxon>Limnochordales</taxon>
        <taxon>Geochordaceae</taxon>
        <taxon>Geochorda</taxon>
    </lineage>
</organism>
<feature type="transmembrane region" description="Helical" evidence="9">
    <location>
        <begin position="72"/>
        <end position="93"/>
    </location>
</feature>
<reference evidence="11" key="1">
    <citation type="submission" date="2023-12" db="EMBL/GenBank/DDBJ databases">
        <title>Novel isolates from deep terrestrial aquifers shed light on the physiology and ecology of the class Limnochordia.</title>
        <authorList>
            <person name="Karnachuk O.V."/>
            <person name="Lukina A.P."/>
            <person name="Avakyan M.R."/>
            <person name="Kadnikov V."/>
            <person name="Begmatov S."/>
            <person name="Beletsky A.V."/>
            <person name="Mardanov A.V."/>
            <person name="Ravin N.V."/>
        </authorList>
    </citation>
    <scope>NUCLEOTIDE SEQUENCE [LARGE SCALE GENOMIC DNA]</scope>
    <source>
        <strain evidence="11">LN</strain>
    </source>
</reference>
<feature type="transmembrane region" description="Helical" evidence="9">
    <location>
        <begin position="185"/>
        <end position="203"/>
    </location>
</feature>
<keyword evidence="6 9" id="KW-1133">Transmembrane helix</keyword>
<feature type="transmembrane region" description="Helical" evidence="9">
    <location>
        <begin position="394"/>
        <end position="416"/>
    </location>
</feature>
<evidence type="ECO:0000313" key="11">
    <source>
        <dbReference type="Proteomes" id="UP001333102"/>
    </source>
</evidence>
<dbReference type="PRINTS" id="PR00173">
    <property type="entry name" value="EDTRNSPORT"/>
</dbReference>
<evidence type="ECO:0000256" key="3">
    <source>
        <dbReference type="ARBA" id="ARBA00022031"/>
    </source>
</evidence>
<dbReference type="InterPro" id="IPR036458">
    <property type="entry name" value="Na:dicarbo_symporter_sf"/>
</dbReference>
<keyword evidence="7 9" id="KW-0472">Membrane</keyword>
<feature type="transmembrane region" description="Helical" evidence="9">
    <location>
        <begin position="368"/>
        <end position="388"/>
    </location>
</feature>
<keyword evidence="11" id="KW-1185">Reference proteome</keyword>
<dbReference type="Proteomes" id="UP001333102">
    <property type="component" value="Chromosome"/>
</dbReference>
<evidence type="ECO:0000256" key="4">
    <source>
        <dbReference type="ARBA" id="ARBA00022448"/>
    </source>
</evidence>
<dbReference type="SUPFAM" id="SSF118215">
    <property type="entry name" value="Proton glutamate symport protein"/>
    <property type="match status" value="1"/>
</dbReference>
<evidence type="ECO:0000313" key="10">
    <source>
        <dbReference type="EMBL" id="WRP15581.1"/>
    </source>
</evidence>
<dbReference type="PANTHER" id="PTHR42865">
    <property type="entry name" value="PROTON/GLUTAMATE-ASPARTATE SYMPORTER"/>
    <property type="match status" value="1"/>
</dbReference>
<protein>
    <recommendedName>
        <fullName evidence="3">L-cystine uptake protein TcyP</fullName>
    </recommendedName>
    <alternativeName>
        <fullName evidence="8">Transporter of cystine TcyP</fullName>
    </alternativeName>
</protein>
<evidence type="ECO:0000256" key="2">
    <source>
        <dbReference type="ARBA" id="ARBA00006148"/>
    </source>
</evidence>
<dbReference type="RefSeq" id="WP_324669987.1">
    <property type="nucleotide sequence ID" value="NZ_CP141614.1"/>
</dbReference>
<dbReference type="PANTHER" id="PTHR42865:SF5">
    <property type="entry name" value="L-CYSTINE TRANSPORTER TCYP"/>
    <property type="match status" value="1"/>
</dbReference>
<feature type="transmembrane region" description="Helical" evidence="9">
    <location>
        <begin position="105"/>
        <end position="126"/>
    </location>
</feature>
<evidence type="ECO:0000256" key="7">
    <source>
        <dbReference type="ARBA" id="ARBA00023136"/>
    </source>
</evidence>
<comment type="subcellular location">
    <subcellularLocation>
        <location evidence="1">Membrane</location>
        <topology evidence="1">Multi-pass membrane protein</topology>
    </subcellularLocation>
</comment>
<name>A0ABZ1BRZ3_9FIRM</name>
<accession>A0ABZ1BRZ3</accession>
<proteinExistence type="inferred from homology"/>
<feature type="transmembrane region" description="Helical" evidence="9">
    <location>
        <begin position="254"/>
        <end position="284"/>
    </location>
</feature>
<feature type="transmembrane region" description="Helical" evidence="9">
    <location>
        <begin position="215"/>
        <end position="234"/>
    </location>
</feature>
<gene>
    <name evidence="10" type="ORF">VLY81_05310</name>
</gene>
<evidence type="ECO:0000256" key="8">
    <source>
        <dbReference type="ARBA" id="ARBA00031293"/>
    </source>
</evidence>
<dbReference type="InterPro" id="IPR001991">
    <property type="entry name" value="Na-dicarboxylate_symporter"/>
</dbReference>
<sequence length="462" mass="47309">MTSWLVALNVGILVALLVVLYGLQRRHLSFSTRVLVGLGLGLVLGLALQAAYGAGSGVVAQTAQWYAVVGSGYMRLLQMVALPLVFISILSAFTRLQTASDVGKIGGWVLAVLLVTTGIAAVLGIASTLGFGLHRSGLAEAAATATPSEDLGARMQRLQSQSLPQKFLELIPTNPFLDLTGARPTSVIGVVIFAGLLGIAYLGVKRRAAEQAADFARLVEAIYGVVMGLVRIVLRLTPYGILAVMARAAATSNLQAIVSLGEFVVASYVALAAMFAVHLLILAASGLQPTTYVRKAWPALGFAFSSRSSAATLPLNVSAQRQLGVPAGVADVAASFALSIGQNGCAGIYPAMLAIIAAPAVGIDPTSVSFLVTLVAVVVLSSFGVAGLGGGATFAALLVLSTLNLPVGLVGLLISVEPLIDMGRTLLNVSGSMVAGIVTSRVTGSLDVGVYADRSRTVEVSA</sequence>
<keyword evidence="5 9" id="KW-0812">Transmembrane</keyword>
<keyword evidence="4" id="KW-0813">Transport</keyword>
<comment type="similarity">
    <text evidence="2">Belongs to the dicarboxylate/amino acid:cation symporter (DAACS) (TC 2.A.23) family.</text>
</comment>
<feature type="transmembrane region" description="Helical" evidence="9">
    <location>
        <begin position="6"/>
        <end position="23"/>
    </location>
</feature>
<dbReference type="EMBL" id="CP141614">
    <property type="protein sequence ID" value="WRP15581.1"/>
    <property type="molecule type" value="Genomic_DNA"/>
</dbReference>
<feature type="transmembrane region" description="Helical" evidence="9">
    <location>
        <begin position="35"/>
        <end position="52"/>
    </location>
</feature>
<dbReference type="Pfam" id="PF00375">
    <property type="entry name" value="SDF"/>
    <property type="match status" value="1"/>
</dbReference>
<evidence type="ECO:0000256" key="6">
    <source>
        <dbReference type="ARBA" id="ARBA00022989"/>
    </source>
</evidence>